<feature type="domain" description="REM-1" evidence="18">
    <location>
        <begin position="1"/>
        <end position="65"/>
    </location>
</feature>
<dbReference type="Gene3D" id="1.10.510.10">
    <property type="entry name" value="Transferase(Phosphotransferase) domain 1"/>
    <property type="match status" value="1"/>
</dbReference>
<dbReference type="CDD" id="cd20822">
    <property type="entry name" value="C1_ScPKC1-like_rpt1"/>
    <property type="match status" value="1"/>
</dbReference>
<dbReference type="AlphaFoldDB" id="A0A2T6ZG80"/>
<dbReference type="PROSITE" id="PS00479">
    <property type="entry name" value="ZF_DAG_PE_1"/>
    <property type="match status" value="1"/>
</dbReference>
<evidence type="ECO:0000256" key="9">
    <source>
        <dbReference type="ARBA" id="ARBA00022833"/>
    </source>
</evidence>
<feature type="compositionally biased region" description="Low complexity" evidence="14">
    <location>
        <begin position="628"/>
        <end position="637"/>
    </location>
</feature>
<dbReference type="OrthoDB" id="63267at2759"/>
<dbReference type="CDD" id="cd11620">
    <property type="entry name" value="HR1_PKC-like_2_fungi"/>
    <property type="match status" value="1"/>
</dbReference>
<dbReference type="InterPro" id="IPR011072">
    <property type="entry name" value="HR1_rho-bd"/>
</dbReference>
<evidence type="ECO:0000259" key="17">
    <source>
        <dbReference type="PROSITE" id="PS50081"/>
    </source>
</evidence>
<keyword evidence="5" id="KW-0479">Metal-binding</keyword>
<dbReference type="InterPro" id="IPR046349">
    <property type="entry name" value="C1-like_sf"/>
</dbReference>
<dbReference type="SUPFAM" id="SSF56112">
    <property type="entry name" value="Protein kinase-like (PK-like)"/>
    <property type="match status" value="1"/>
</dbReference>
<gene>
    <name evidence="19" type="ORF">B9Z19DRAFT_443057</name>
</gene>
<dbReference type="GO" id="GO:0004697">
    <property type="term" value="F:diacylglycerol-dependent serine/threonine kinase activity"/>
    <property type="evidence" value="ECO:0007669"/>
    <property type="project" value="UniProtKB-EC"/>
</dbReference>
<dbReference type="InterPro" id="IPR011009">
    <property type="entry name" value="Kinase-like_dom_sf"/>
</dbReference>
<evidence type="ECO:0000259" key="15">
    <source>
        <dbReference type="PROSITE" id="PS50004"/>
    </source>
</evidence>
<reference evidence="19 20" key="1">
    <citation type="submission" date="2017-04" db="EMBL/GenBank/DDBJ databases">
        <title>Draft genome sequence of Tuber borchii Vittad., a whitish edible truffle.</title>
        <authorList>
            <consortium name="DOE Joint Genome Institute"/>
            <person name="Murat C."/>
            <person name="Kuo A."/>
            <person name="Barry K.W."/>
            <person name="Clum A."/>
            <person name="Dockter R.B."/>
            <person name="Fauchery L."/>
            <person name="Iotti M."/>
            <person name="Kohler A."/>
            <person name="Labutti K."/>
            <person name="Lindquist E.A."/>
            <person name="Lipzen A."/>
            <person name="Ohm R.A."/>
            <person name="Wang M."/>
            <person name="Grigoriev I.V."/>
            <person name="Zambonelli A."/>
            <person name="Martin F.M."/>
        </authorList>
    </citation>
    <scope>NUCLEOTIDE SEQUENCE [LARGE SCALE GENOMIC DNA]</scope>
    <source>
        <strain evidence="19 20">Tbo3840</strain>
    </source>
</reference>
<dbReference type="SMART" id="SM00239">
    <property type="entry name" value="C2"/>
    <property type="match status" value="1"/>
</dbReference>
<evidence type="ECO:0000256" key="3">
    <source>
        <dbReference type="ARBA" id="ARBA00022527"/>
    </source>
</evidence>
<dbReference type="STRING" id="42251.A0A2T6ZG80"/>
<comment type="similarity">
    <text evidence="1">Belongs to the protein kinase superfamily. AGC Ser/Thr protein kinase family. PKC subfamily.</text>
</comment>
<dbReference type="SMART" id="SM00220">
    <property type="entry name" value="S_TKc"/>
    <property type="match status" value="1"/>
</dbReference>
<evidence type="ECO:0000256" key="1">
    <source>
        <dbReference type="ARBA" id="ARBA00005490"/>
    </source>
</evidence>
<dbReference type="PROSITE" id="PS00108">
    <property type="entry name" value="PROTEIN_KINASE_ST"/>
    <property type="match status" value="1"/>
</dbReference>
<sequence>MLSQLEFKLSVEKQYKEGIEKMIKLYQMEGDRKSRQDAESKHTDSGQKIQLLKQALKRYEDLHVDMDFGDEADDDSINSPNIRRPLTGRLAIRVLAVKDVDHATTSRFARGPETFVIIKVEDVARVRTKSTRNDKWLDEAHDIDVDKANEIEMTVYDKPGDNHMPIGLLWIRISDIAEELRRKKIEQEISSSGWVSADKMANSGAGRPGEGAYNYSQGFGGPAAAGGGNTGMYVNNSGQAQAQGGSAGIDAWFALEPVGQIHLNLNFVKYNRNKRPLDLGLGRKGAVRARKEEVHEMYGHKFVQQQFYNIMRCALCSDFLKYSAGMQCSDCKYTCHKKCYPKVVTKCISKSNAETDPEEEKLNHRIPHRFEPMTNMGANWCCHCGYMLPVGKKNARKCTECGLTCHSQCAHLVPDFCGMSMEVANQILGEIKKTKKRGPSMTDRNLRTNVPPVPSSPLSGRPTSDPYVSALDPRNSVQGEPAQLSQRTHSYTPSSPTAVNAANVAYGTASSPARPQQPAPYSPEQRPNRVPDPTAVAAAAHAGQRPPSTGAPTSPTQPKHPTELPSSPSPYQQGQGYDNPYQQHHAPTPQQPPAAPPKASPAPSGYGQPQATQYDQRQSYGQPPPAPAKVAPPAHTPAAEKKPPPPPAPEPQHAVSRPTKIGLDHFNFLAVLGKEVCLALKYFHENGVIYRDLKLDNILLTLDGHIKIADYGLCKEEMWYGSTTSTFCGTPEFMAPEVISLSSVLTISLLTFRARSLWINAMAVLSTGGRLVC</sequence>
<evidence type="ECO:0000256" key="7">
    <source>
        <dbReference type="ARBA" id="ARBA00022741"/>
    </source>
</evidence>
<dbReference type="GO" id="GO:0009272">
    <property type="term" value="P:fungal-type cell wall biogenesis"/>
    <property type="evidence" value="ECO:0007669"/>
    <property type="project" value="InterPro"/>
</dbReference>
<dbReference type="FunFam" id="1.10.287.160:FF:000004">
    <property type="entry name" value="Protein kinase C"/>
    <property type="match status" value="1"/>
</dbReference>
<dbReference type="CDD" id="cd20823">
    <property type="entry name" value="C1_ScPKC1-like_rpt2"/>
    <property type="match status" value="1"/>
</dbReference>
<keyword evidence="6" id="KW-0677">Repeat</keyword>
<evidence type="ECO:0000256" key="10">
    <source>
        <dbReference type="ARBA" id="ARBA00022840"/>
    </source>
</evidence>
<feature type="region of interest" description="Disordered" evidence="14">
    <location>
        <begin position="431"/>
        <end position="656"/>
    </location>
</feature>
<dbReference type="InterPro" id="IPR002219">
    <property type="entry name" value="PKC_DAG/PE"/>
</dbReference>
<dbReference type="SUPFAM" id="SSF46585">
    <property type="entry name" value="HR1 repeat"/>
    <property type="match status" value="1"/>
</dbReference>
<dbReference type="InterPro" id="IPR008271">
    <property type="entry name" value="Ser/Thr_kinase_AS"/>
</dbReference>
<dbReference type="GO" id="GO:0005524">
    <property type="term" value="F:ATP binding"/>
    <property type="evidence" value="ECO:0007669"/>
    <property type="project" value="UniProtKB-KW"/>
</dbReference>
<feature type="domain" description="Phorbol-ester/DAG-type" evidence="17">
    <location>
        <begin position="367"/>
        <end position="417"/>
    </location>
</feature>
<keyword evidence="8" id="KW-0418">Kinase</keyword>
<dbReference type="SUPFAM" id="SSF57889">
    <property type="entry name" value="Cysteine-rich domain"/>
    <property type="match status" value="2"/>
</dbReference>
<feature type="compositionally biased region" description="Polar residues" evidence="14">
    <location>
        <begin position="607"/>
        <end position="621"/>
    </location>
</feature>
<dbReference type="PROSITE" id="PS51860">
    <property type="entry name" value="REM_1"/>
    <property type="match status" value="1"/>
</dbReference>
<dbReference type="InterPro" id="IPR037778">
    <property type="entry name" value="C2_fungal_PKC"/>
</dbReference>
<feature type="compositionally biased region" description="Pro residues" evidence="14">
    <location>
        <begin position="589"/>
        <end position="600"/>
    </location>
</feature>
<dbReference type="GO" id="GO:0046872">
    <property type="term" value="F:metal ion binding"/>
    <property type="evidence" value="ECO:0007669"/>
    <property type="project" value="UniProtKB-KW"/>
</dbReference>
<evidence type="ECO:0000256" key="4">
    <source>
        <dbReference type="ARBA" id="ARBA00022679"/>
    </source>
</evidence>
<keyword evidence="7" id="KW-0547">Nucleotide-binding</keyword>
<feature type="domain" description="Protein kinase" evidence="16">
    <location>
        <begin position="417"/>
        <end position="773"/>
    </location>
</feature>
<keyword evidence="4" id="KW-0808">Transferase</keyword>
<name>A0A2T6ZG80_TUBBO</name>
<feature type="domain" description="Phorbol-ester/DAG-type" evidence="17">
    <location>
        <begin position="299"/>
        <end position="347"/>
    </location>
</feature>
<dbReference type="InterPro" id="IPR000719">
    <property type="entry name" value="Prot_kinase_dom"/>
</dbReference>
<dbReference type="FunFam" id="3.30.60.20:FF:000034">
    <property type="entry name" value="Protein kinase C"/>
    <property type="match status" value="1"/>
</dbReference>
<dbReference type="CDD" id="cd08689">
    <property type="entry name" value="C2_fungal_Pkc1p"/>
    <property type="match status" value="1"/>
</dbReference>
<feature type="compositionally biased region" description="Polar residues" evidence="14">
    <location>
        <begin position="546"/>
        <end position="576"/>
    </location>
</feature>
<evidence type="ECO:0000256" key="8">
    <source>
        <dbReference type="ARBA" id="ARBA00022777"/>
    </source>
</evidence>
<comment type="catalytic activity">
    <reaction evidence="12">
        <text>L-seryl-[protein] + ATP = O-phospho-L-seryl-[protein] + ADP + H(+)</text>
        <dbReference type="Rhea" id="RHEA:17989"/>
        <dbReference type="Rhea" id="RHEA-COMP:9863"/>
        <dbReference type="Rhea" id="RHEA-COMP:11604"/>
        <dbReference type="ChEBI" id="CHEBI:15378"/>
        <dbReference type="ChEBI" id="CHEBI:29999"/>
        <dbReference type="ChEBI" id="CHEBI:30616"/>
        <dbReference type="ChEBI" id="CHEBI:83421"/>
        <dbReference type="ChEBI" id="CHEBI:456216"/>
        <dbReference type="EC" id="2.7.11.13"/>
    </reaction>
</comment>
<dbReference type="InterPro" id="IPR000008">
    <property type="entry name" value="C2_dom"/>
</dbReference>
<dbReference type="Pfam" id="PF00069">
    <property type="entry name" value="Pkinase"/>
    <property type="match status" value="1"/>
</dbReference>
<dbReference type="Pfam" id="PF02185">
    <property type="entry name" value="HR1"/>
    <property type="match status" value="1"/>
</dbReference>
<accession>A0A2T6ZG80</accession>
<dbReference type="InterPro" id="IPR037312">
    <property type="entry name" value="PKC-like_HR1"/>
</dbReference>
<evidence type="ECO:0000259" key="18">
    <source>
        <dbReference type="PROSITE" id="PS51860"/>
    </source>
</evidence>
<comment type="caution">
    <text evidence="19">The sequence shown here is derived from an EMBL/GenBank/DDBJ whole genome shotgun (WGS) entry which is preliminary data.</text>
</comment>
<evidence type="ECO:0000256" key="13">
    <source>
        <dbReference type="PROSITE-ProRule" id="PRU01207"/>
    </source>
</evidence>
<dbReference type="EC" id="2.7.11.13" evidence="2"/>
<evidence type="ECO:0000256" key="12">
    <source>
        <dbReference type="ARBA" id="ARBA00047470"/>
    </source>
</evidence>
<dbReference type="Gene3D" id="1.10.287.160">
    <property type="entry name" value="HR1 repeat"/>
    <property type="match status" value="1"/>
</dbReference>
<evidence type="ECO:0000256" key="6">
    <source>
        <dbReference type="ARBA" id="ARBA00022737"/>
    </source>
</evidence>
<comment type="catalytic activity">
    <reaction evidence="11">
        <text>L-threonyl-[protein] + ATP = O-phospho-L-threonyl-[protein] + ADP + H(+)</text>
        <dbReference type="Rhea" id="RHEA:46608"/>
        <dbReference type="Rhea" id="RHEA-COMP:11060"/>
        <dbReference type="Rhea" id="RHEA-COMP:11605"/>
        <dbReference type="ChEBI" id="CHEBI:15378"/>
        <dbReference type="ChEBI" id="CHEBI:30013"/>
        <dbReference type="ChEBI" id="CHEBI:30616"/>
        <dbReference type="ChEBI" id="CHEBI:61977"/>
        <dbReference type="ChEBI" id="CHEBI:456216"/>
        <dbReference type="EC" id="2.7.11.13"/>
    </reaction>
</comment>
<dbReference type="PROSITE" id="PS50011">
    <property type="entry name" value="PROTEIN_KINASE_DOM"/>
    <property type="match status" value="1"/>
</dbReference>
<organism evidence="19 20">
    <name type="scientific">Tuber borchii</name>
    <name type="common">White truffle</name>
    <dbReference type="NCBI Taxonomy" id="42251"/>
    <lineage>
        <taxon>Eukaryota</taxon>
        <taxon>Fungi</taxon>
        <taxon>Dikarya</taxon>
        <taxon>Ascomycota</taxon>
        <taxon>Pezizomycotina</taxon>
        <taxon>Pezizomycetes</taxon>
        <taxon>Pezizales</taxon>
        <taxon>Tuberaceae</taxon>
        <taxon>Tuber</taxon>
    </lineage>
</organism>
<evidence type="ECO:0000313" key="19">
    <source>
        <dbReference type="EMBL" id="PUU74482.1"/>
    </source>
</evidence>
<keyword evidence="9" id="KW-0862">Zinc</keyword>
<keyword evidence="10" id="KW-0067">ATP-binding</keyword>
<dbReference type="GO" id="GO:0007165">
    <property type="term" value="P:signal transduction"/>
    <property type="evidence" value="ECO:0007669"/>
    <property type="project" value="InterPro"/>
</dbReference>
<dbReference type="SMART" id="SM00742">
    <property type="entry name" value="Hr1"/>
    <property type="match status" value="1"/>
</dbReference>
<keyword evidence="13" id="KW-0175">Coiled coil</keyword>
<keyword evidence="20" id="KW-1185">Reference proteome</keyword>
<dbReference type="SMART" id="SM00109">
    <property type="entry name" value="C1"/>
    <property type="match status" value="2"/>
</dbReference>
<evidence type="ECO:0000259" key="16">
    <source>
        <dbReference type="PROSITE" id="PS50011"/>
    </source>
</evidence>
<protein>
    <recommendedName>
        <fullName evidence="2">protein kinase C</fullName>
        <ecNumber evidence="2">2.7.11.13</ecNumber>
    </recommendedName>
</protein>
<dbReference type="FunFam" id="3.30.60.20:FF:000014">
    <property type="entry name" value="Protein kinase C"/>
    <property type="match status" value="1"/>
</dbReference>
<feature type="domain" description="C2" evidence="15">
    <location>
        <begin position="71"/>
        <end position="189"/>
    </location>
</feature>
<dbReference type="EMBL" id="NESQ01000297">
    <property type="protein sequence ID" value="PUU74482.1"/>
    <property type="molecule type" value="Genomic_DNA"/>
</dbReference>
<dbReference type="PROSITE" id="PS50081">
    <property type="entry name" value="ZF_DAG_PE_2"/>
    <property type="match status" value="2"/>
</dbReference>
<keyword evidence="3" id="KW-0723">Serine/threonine-protein kinase</keyword>
<evidence type="ECO:0000256" key="5">
    <source>
        <dbReference type="ARBA" id="ARBA00022723"/>
    </source>
</evidence>
<dbReference type="PANTHER" id="PTHR24351">
    <property type="entry name" value="RIBOSOMAL PROTEIN S6 KINASE"/>
    <property type="match status" value="1"/>
</dbReference>
<evidence type="ECO:0000256" key="14">
    <source>
        <dbReference type="SAM" id="MobiDB-lite"/>
    </source>
</evidence>
<dbReference type="Pfam" id="PF00130">
    <property type="entry name" value="C1_1"/>
    <property type="match status" value="2"/>
</dbReference>
<dbReference type="PROSITE" id="PS50004">
    <property type="entry name" value="C2"/>
    <property type="match status" value="1"/>
</dbReference>
<dbReference type="InterPro" id="IPR035892">
    <property type="entry name" value="C2_domain_sf"/>
</dbReference>
<evidence type="ECO:0000256" key="2">
    <source>
        <dbReference type="ARBA" id="ARBA00012429"/>
    </source>
</evidence>
<evidence type="ECO:0000313" key="20">
    <source>
        <dbReference type="Proteomes" id="UP000244722"/>
    </source>
</evidence>
<dbReference type="SUPFAM" id="SSF49562">
    <property type="entry name" value="C2 domain (Calcium/lipid-binding domain, CaLB)"/>
    <property type="match status" value="1"/>
</dbReference>
<proteinExistence type="inferred from homology"/>
<evidence type="ECO:0000256" key="11">
    <source>
        <dbReference type="ARBA" id="ARBA00047272"/>
    </source>
</evidence>
<dbReference type="InterPro" id="IPR036274">
    <property type="entry name" value="HR1_rpt_sf"/>
</dbReference>
<dbReference type="Gene3D" id="3.30.60.20">
    <property type="match status" value="2"/>
</dbReference>
<dbReference type="Proteomes" id="UP000244722">
    <property type="component" value="Unassembled WGS sequence"/>
</dbReference>
<feature type="compositionally biased region" description="Polar residues" evidence="14">
    <location>
        <begin position="475"/>
        <end position="500"/>
    </location>
</feature>